<reference evidence="1 2" key="1">
    <citation type="submission" date="2013-07" db="EMBL/GenBank/DDBJ databases">
        <title>Isolation of a new Chlamydia species from the feral Sacred Ibis (Threskiornis aethiopicus): Chlamydia ibidis.</title>
        <authorList>
            <person name="Vorimore F."/>
            <person name="Hsia R.-C."/>
            <person name="Huot-Creasy H."/>
            <person name="Bastian S."/>
            <person name="Deruyter L."/>
            <person name="Passet A."/>
            <person name="Sachse K."/>
            <person name="Bavoil P."/>
            <person name="Myers G."/>
            <person name="Laroucau K."/>
        </authorList>
    </citation>
    <scope>NUCLEOTIDE SEQUENCE [LARGE SCALE GENOMIC DNA]</scope>
    <source>
        <strain evidence="1 2">10-1398/6</strain>
    </source>
</reference>
<protein>
    <recommendedName>
        <fullName evidence="3">(d)CMP kinase</fullName>
    </recommendedName>
</protein>
<evidence type="ECO:0000313" key="2">
    <source>
        <dbReference type="Proteomes" id="UP000016064"/>
    </source>
</evidence>
<evidence type="ECO:0000313" key="1">
    <source>
        <dbReference type="EMBL" id="EQM62492.1"/>
    </source>
</evidence>
<evidence type="ECO:0008006" key="3">
    <source>
        <dbReference type="Google" id="ProtNLM"/>
    </source>
</evidence>
<keyword evidence="2" id="KW-1185">Reference proteome</keyword>
<accession>A0ABN0MYS2</accession>
<dbReference type="RefSeq" id="WP_020370570.1">
    <property type="nucleotide sequence ID" value="NZ_APJW01000003.1"/>
</dbReference>
<comment type="caution">
    <text evidence="1">The sequence shown here is derived from an EMBL/GenBank/DDBJ whole genome shotgun (WGS) entry which is preliminary data.</text>
</comment>
<dbReference type="EMBL" id="APJW01000003">
    <property type="protein sequence ID" value="EQM62492.1"/>
    <property type="molecule type" value="Genomic_DNA"/>
</dbReference>
<name>A0ABN0MYS2_9CHLA</name>
<organism evidence="1 2">
    <name type="scientific">Chlamydia ibidis 10-1398/6</name>
    <dbReference type="NCBI Taxonomy" id="1046581"/>
    <lineage>
        <taxon>Bacteria</taxon>
        <taxon>Pseudomonadati</taxon>
        <taxon>Chlamydiota</taxon>
        <taxon>Chlamydiia</taxon>
        <taxon>Chlamydiales</taxon>
        <taxon>Chlamydiaceae</taxon>
        <taxon>Chlamydia/Chlamydophila group</taxon>
        <taxon>Chlamydia</taxon>
    </lineage>
</organism>
<dbReference type="Proteomes" id="UP000016064">
    <property type="component" value="Unassembled WGS sequence"/>
</dbReference>
<gene>
    <name evidence="1" type="ORF">H359_0966</name>
</gene>
<sequence>MQDKLVEQLSQEAELLKKLRDKALAQSEQRKRDLWLEELLAMPEVTSCSQVDVNSLDTPEVFLEVAKRIIERGV</sequence>
<proteinExistence type="predicted"/>